<evidence type="ECO:0000256" key="11">
    <source>
        <dbReference type="ARBA" id="ARBA00048823"/>
    </source>
</evidence>
<accession>A0A2Z6E6A6</accession>
<proteinExistence type="inferred from homology"/>
<feature type="binding site" evidence="12 14">
    <location>
        <begin position="264"/>
        <end position="266"/>
    </location>
    <ligand>
        <name>ATP</name>
        <dbReference type="ChEBI" id="CHEBI:30616"/>
    </ligand>
</feature>
<dbReference type="PROSITE" id="PS50862">
    <property type="entry name" value="AA_TRNA_LIGASE_II"/>
    <property type="match status" value="1"/>
</dbReference>
<dbReference type="InterPro" id="IPR015866">
    <property type="entry name" value="Ser-tRNA-synth_1_N"/>
</dbReference>
<dbReference type="Pfam" id="PF00587">
    <property type="entry name" value="tRNA-synt_2b"/>
    <property type="match status" value="1"/>
</dbReference>
<comment type="similarity">
    <text evidence="3 12">Belongs to the class-II aminoacyl-tRNA synthetase family. Type-1 seryl-tRNA synthetase subfamily.</text>
</comment>
<dbReference type="Gene3D" id="1.10.287.40">
    <property type="entry name" value="Serine-tRNA synthetase, tRNA binding domain"/>
    <property type="match status" value="1"/>
</dbReference>
<keyword evidence="17" id="KW-1185">Reference proteome</keyword>
<dbReference type="HAMAP" id="MF_00176">
    <property type="entry name" value="Ser_tRNA_synth_type1"/>
    <property type="match status" value="1"/>
</dbReference>
<reference evidence="17" key="1">
    <citation type="submission" date="2018-04" db="EMBL/GenBank/DDBJ databases">
        <authorList>
            <person name="Watanabe M."/>
            <person name="Kojima H."/>
        </authorList>
    </citation>
    <scope>NUCLEOTIDE SEQUENCE [LARGE SCALE GENOMIC DNA]</scope>
    <source>
        <strain evidence="17">Dysh456</strain>
    </source>
</reference>
<dbReference type="InterPro" id="IPR033729">
    <property type="entry name" value="SerRS_core"/>
</dbReference>
<dbReference type="InterPro" id="IPR002317">
    <property type="entry name" value="Ser-tRNA-ligase_type_1"/>
</dbReference>
<comment type="pathway">
    <text evidence="2 12">Aminoacyl-tRNA biosynthesis; selenocysteinyl-tRNA(Sec) biosynthesis; L-seryl-tRNA(Sec) from L-serine and tRNA(Sec): step 1/1.</text>
</comment>
<comment type="function">
    <text evidence="12">Catalyzes the attachment of serine to tRNA(Ser). Is also able to aminoacylate tRNA(Sec) with serine, to form the misacylated tRNA L-seryl-tRNA(Sec), which will be further converted into selenocysteinyl-tRNA(Sec).</text>
</comment>
<comment type="catalytic activity">
    <reaction evidence="11 12">
        <text>tRNA(Ser) + L-serine + ATP = L-seryl-tRNA(Ser) + AMP + diphosphate + H(+)</text>
        <dbReference type="Rhea" id="RHEA:12292"/>
        <dbReference type="Rhea" id="RHEA-COMP:9669"/>
        <dbReference type="Rhea" id="RHEA-COMP:9703"/>
        <dbReference type="ChEBI" id="CHEBI:15378"/>
        <dbReference type="ChEBI" id="CHEBI:30616"/>
        <dbReference type="ChEBI" id="CHEBI:33019"/>
        <dbReference type="ChEBI" id="CHEBI:33384"/>
        <dbReference type="ChEBI" id="CHEBI:78442"/>
        <dbReference type="ChEBI" id="CHEBI:78533"/>
        <dbReference type="ChEBI" id="CHEBI:456215"/>
        <dbReference type="EC" id="6.1.1.11"/>
    </reaction>
</comment>
<evidence type="ECO:0000256" key="9">
    <source>
        <dbReference type="ARBA" id="ARBA00023146"/>
    </source>
</evidence>
<dbReference type="UniPathway" id="UPA00906">
    <property type="reaction ID" value="UER00895"/>
</dbReference>
<keyword evidence="7 12" id="KW-0067">ATP-binding</keyword>
<evidence type="ECO:0000256" key="1">
    <source>
        <dbReference type="ARBA" id="ARBA00004496"/>
    </source>
</evidence>
<evidence type="ECO:0000256" key="5">
    <source>
        <dbReference type="ARBA" id="ARBA00022598"/>
    </source>
</evidence>
<comment type="subunit">
    <text evidence="12">Homodimer. The tRNA molecule binds across the dimer.</text>
</comment>
<dbReference type="Gene3D" id="3.30.930.10">
    <property type="entry name" value="Bira Bifunctional Protein, Domain 2"/>
    <property type="match status" value="1"/>
</dbReference>
<dbReference type="InterPro" id="IPR045864">
    <property type="entry name" value="aa-tRNA-synth_II/BPL/LPL"/>
</dbReference>
<keyword evidence="5 12" id="KW-0436">Ligase</keyword>
<name>A0A2Z6E6A6_9GAMM</name>
<dbReference type="SUPFAM" id="SSF55681">
    <property type="entry name" value="Class II aaRS and biotin synthetases"/>
    <property type="match status" value="1"/>
</dbReference>
<dbReference type="Pfam" id="PF02403">
    <property type="entry name" value="Seryl_tRNA_N"/>
    <property type="match status" value="1"/>
</dbReference>
<dbReference type="InterPro" id="IPR006195">
    <property type="entry name" value="aa-tRNA-synth_II"/>
</dbReference>
<evidence type="ECO:0000256" key="13">
    <source>
        <dbReference type="PIRSR" id="PIRSR001529-1"/>
    </source>
</evidence>
<evidence type="ECO:0000256" key="3">
    <source>
        <dbReference type="ARBA" id="ARBA00010728"/>
    </source>
</evidence>
<dbReference type="PANTHER" id="PTHR43697">
    <property type="entry name" value="SERYL-TRNA SYNTHETASE"/>
    <property type="match status" value="1"/>
</dbReference>
<evidence type="ECO:0000256" key="10">
    <source>
        <dbReference type="ARBA" id="ARBA00047929"/>
    </source>
</evidence>
<feature type="binding site" evidence="13">
    <location>
        <position position="233"/>
    </location>
    <ligand>
        <name>L-serine</name>
        <dbReference type="ChEBI" id="CHEBI:33384"/>
    </ligand>
</feature>
<comment type="caution">
    <text evidence="12">Lacks conserved residue(s) required for the propagation of feature annotation.</text>
</comment>
<dbReference type="GO" id="GO:0005737">
    <property type="term" value="C:cytoplasm"/>
    <property type="evidence" value="ECO:0007669"/>
    <property type="project" value="UniProtKB-SubCell"/>
</dbReference>
<dbReference type="NCBIfam" id="TIGR00414">
    <property type="entry name" value="serS"/>
    <property type="match status" value="1"/>
</dbReference>
<dbReference type="GO" id="GO:0005524">
    <property type="term" value="F:ATP binding"/>
    <property type="evidence" value="ECO:0007669"/>
    <property type="project" value="UniProtKB-UniRule"/>
</dbReference>
<evidence type="ECO:0000313" key="17">
    <source>
        <dbReference type="Proteomes" id="UP000270530"/>
    </source>
</evidence>
<dbReference type="CDD" id="cd00770">
    <property type="entry name" value="SerRS_core"/>
    <property type="match status" value="1"/>
</dbReference>
<feature type="binding site" evidence="12">
    <location>
        <position position="387"/>
    </location>
    <ligand>
        <name>L-serine</name>
        <dbReference type="ChEBI" id="CHEBI:33384"/>
    </ligand>
</feature>
<dbReference type="GO" id="GO:0006434">
    <property type="term" value="P:seryl-tRNA aminoacylation"/>
    <property type="evidence" value="ECO:0007669"/>
    <property type="project" value="UniProtKB-UniRule"/>
</dbReference>
<dbReference type="KEGG" id="rbd:ALSL_1538"/>
<feature type="binding site" evidence="12 14">
    <location>
        <begin position="351"/>
        <end position="354"/>
    </location>
    <ligand>
        <name>ATP</name>
        <dbReference type="ChEBI" id="CHEBI:30616"/>
    </ligand>
</feature>
<evidence type="ECO:0000256" key="7">
    <source>
        <dbReference type="ARBA" id="ARBA00022840"/>
    </source>
</evidence>
<feature type="domain" description="Aminoacyl-transfer RNA synthetases class-II family profile" evidence="15">
    <location>
        <begin position="139"/>
        <end position="412"/>
    </location>
</feature>
<reference evidence="17" key="2">
    <citation type="submission" date="2018-06" db="EMBL/GenBank/DDBJ databases">
        <title>Genome sequence of Rhodanobacteraceae bacterium strain Dysh456.</title>
        <authorList>
            <person name="Fukui M."/>
        </authorList>
    </citation>
    <scope>NUCLEOTIDE SEQUENCE [LARGE SCALE GENOMIC DNA]</scope>
    <source>
        <strain evidence="17">Dysh456</strain>
    </source>
</reference>
<dbReference type="SUPFAM" id="SSF46589">
    <property type="entry name" value="tRNA-binding arm"/>
    <property type="match status" value="1"/>
</dbReference>
<dbReference type="InterPro" id="IPR002314">
    <property type="entry name" value="aa-tRNA-synt_IIb"/>
</dbReference>
<feature type="binding site" evidence="13">
    <location>
        <position position="385"/>
    </location>
    <ligand>
        <name>L-serine</name>
        <dbReference type="ChEBI" id="CHEBI:33384"/>
    </ligand>
</feature>
<comment type="catalytic activity">
    <reaction evidence="10 12">
        <text>tRNA(Sec) + L-serine + ATP = L-seryl-tRNA(Sec) + AMP + diphosphate + H(+)</text>
        <dbReference type="Rhea" id="RHEA:42580"/>
        <dbReference type="Rhea" id="RHEA-COMP:9742"/>
        <dbReference type="Rhea" id="RHEA-COMP:10128"/>
        <dbReference type="ChEBI" id="CHEBI:15378"/>
        <dbReference type="ChEBI" id="CHEBI:30616"/>
        <dbReference type="ChEBI" id="CHEBI:33019"/>
        <dbReference type="ChEBI" id="CHEBI:33384"/>
        <dbReference type="ChEBI" id="CHEBI:78442"/>
        <dbReference type="ChEBI" id="CHEBI:78533"/>
        <dbReference type="ChEBI" id="CHEBI:456215"/>
        <dbReference type="EC" id="6.1.1.11"/>
    </reaction>
</comment>
<comment type="subcellular location">
    <subcellularLocation>
        <location evidence="1 12">Cytoplasm</location>
    </subcellularLocation>
</comment>
<evidence type="ECO:0000256" key="4">
    <source>
        <dbReference type="ARBA" id="ARBA00022490"/>
    </source>
</evidence>
<dbReference type="InterPro" id="IPR042103">
    <property type="entry name" value="SerRS_1_N_sf"/>
</dbReference>
<evidence type="ECO:0000256" key="14">
    <source>
        <dbReference type="PIRSR" id="PIRSR001529-2"/>
    </source>
</evidence>
<evidence type="ECO:0000259" key="15">
    <source>
        <dbReference type="PROSITE" id="PS50862"/>
    </source>
</evidence>
<dbReference type="PIRSF" id="PIRSF001529">
    <property type="entry name" value="Ser-tRNA-synth_IIa"/>
    <property type="match status" value="1"/>
</dbReference>
<feature type="binding site" evidence="12">
    <location>
        <begin position="233"/>
        <end position="235"/>
    </location>
    <ligand>
        <name>L-serine</name>
        <dbReference type="ChEBI" id="CHEBI:33384"/>
    </ligand>
</feature>
<comment type="domain">
    <text evidence="12">Consists of two distinct domains, a catalytic core and a N-terminal extension that is involved in tRNA binding.</text>
</comment>
<dbReference type="PRINTS" id="PR00981">
    <property type="entry name" value="TRNASYNTHSER"/>
</dbReference>
<evidence type="ECO:0000256" key="8">
    <source>
        <dbReference type="ARBA" id="ARBA00022917"/>
    </source>
</evidence>
<sequence length="426" mass="47259">MLDPVLLRTRLAETAARLKETRGFELDVATIEALENERKRLATETQALQNLRNTRSKAIGQAKAKGEDVAPLLAEVAGIGDQLKANEHALAEVQAKLAAIALGIPNLPHPSVPLGKDEHDNREILRWGEPRRFDFTVRDHVDLGARHGWLDGEAGARLSGARFTVLRGQLAHLHRALAQFMLDLHTGEHGYLECNVPLLVNAEAMQGTGQLPKFEEDLFATQVGDSRRYLIPTAEVPLSNLVRESILEADELPLRLTAHTPCFRAEAGSYGRDVRGMIRQHQFEKVEMVQIARATDSYDQLEEMVGHAETVLRKLGLPYRKVLLCTGDMGFSAAKTYDLEVWLPSQNTYREISSCSNCEDFQARRMQARVRNPETGKPELVHTLNGSGLAVGRTLIAVMENYQNADGSITVPEVLRPYLRGLTAIA</sequence>
<evidence type="ECO:0000256" key="12">
    <source>
        <dbReference type="HAMAP-Rule" id="MF_00176"/>
    </source>
</evidence>
<dbReference type="GO" id="GO:0016260">
    <property type="term" value="P:selenocysteine biosynthetic process"/>
    <property type="evidence" value="ECO:0007669"/>
    <property type="project" value="UniProtKB-UniRule"/>
</dbReference>
<dbReference type="OrthoDB" id="9804647at2"/>
<organism evidence="16 17">
    <name type="scientific">Aerosticca soli</name>
    <dbReference type="NCBI Taxonomy" id="2010829"/>
    <lineage>
        <taxon>Bacteria</taxon>
        <taxon>Pseudomonadati</taxon>
        <taxon>Pseudomonadota</taxon>
        <taxon>Gammaproteobacteria</taxon>
        <taxon>Lysobacterales</taxon>
        <taxon>Rhodanobacteraceae</taxon>
        <taxon>Aerosticca</taxon>
    </lineage>
</organism>
<feature type="binding site" evidence="13">
    <location>
        <position position="264"/>
    </location>
    <ligand>
        <name>L-serine</name>
        <dbReference type="ChEBI" id="CHEBI:33384"/>
    </ligand>
</feature>
<dbReference type="InterPro" id="IPR010978">
    <property type="entry name" value="tRNA-bd_arm"/>
</dbReference>
<keyword evidence="8 12" id="KW-0648">Protein biosynthesis</keyword>
<dbReference type="PANTHER" id="PTHR43697:SF1">
    <property type="entry name" value="SERINE--TRNA LIGASE"/>
    <property type="match status" value="1"/>
</dbReference>
<keyword evidence="4 12" id="KW-0963">Cytoplasm</keyword>
<dbReference type="RefSeq" id="WP_126537960.1">
    <property type="nucleotide sequence ID" value="NZ_AP018560.1"/>
</dbReference>
<dbReference type="EMBL" id="AP018560">
    <property type="protein sequence ID" value="BBD80194.1"/>
    <property type="molecule type" value="Genomic_DNA"/>
</dbReference>
<evidence type="ECO:0000256" key="6">
    <source>
        <dbReference type="ARBA" id="ARBA00022741"/>
    </source>
</evidence>
<feature type="binding site" evidence="12 13">
    <location>
        <position position="287"/>
    </location>
    <ligand>
        <name>L-serine</name>
        <dbReference type="ChEBI" id="CHEBI:33384"/>
    </ligand>
</feature>
<evidence type="ECO:0000256" key="2">
    <source>
        <dbReference type="ARBA" id="ARBA00005045"/>
    </source>
</evidence>
<dbReference type="Proteomes" id="UP000270530">
    <property type="component" value="Chromosome"/>
</dbReference>
<dbReference type="EC" id="6.1.1.11" evidence="12"/>
<dbReference type="GO" id="GO:0004828">
    <property type="term" value="F:serine-tRNA ligase activity"/>
    <property type="evidence" value="ECO:0007669"/>
    <property type="project" value="UniProtKB-UniRule"/>
</dbReference>
<gene>
    <name evidence="12" type="primary">serS</name>
    <name evidence="16" type="ORF">ALSL_1538</name>
</gene>
<protein>
    <recommendedName>
        <fullName evidence="12">Serine--tRNA ligase</fullName>
        <ecNumber evidence="12">6.1.1.11</ecNumber>
    </recommendedName>
    <alternativeName>
        <fullName evidence="12">Seryl-tRNA synthetase</fullName>
        <shortName evidence="12">SerRS</shortName>
    </alternativeName>
    <alternativeName>
        <fullName evidence="12">Seryl-tRNA(Ser/Sec) synthetase</fullName>
    </alternativeName>
</protein>
<keyword evidence="6 12" id="KW-0547">Nucleotide-binding</keyword>
<evidence type="ECO:0000313" key="16">
    <source>
        <dbReference type="EMBL" id="BBD80194.1"/>
    </source>
</evidence>
<dbReference type="AlphaFoldDB" id="A0A2Z6E6A6"/>
<keyword evidence="9 12" id="KW-0030">Aminoacyl-tRNA synthetase</keyword>